<evidence type="ECO:0000313" key="3">
    <source>
        <dbReference type="Proteomes" id="UP001280121"/>
    </source>
</evidence>
<dbReference type="Pfam" id="PF13456">
    <property type="entry name" value="RVT_3"/>
    <property type="match status" value="1"/>
</dbReference>
<dbReference type="InterPro" id="IPR044730">
    <property type="entry name" value="RNase_H-like_dom_plant"/>
</dbReference>
<reference evidence="2" key="1">
    <citation type="journal article" date="2023" name="Plant J.">
        <title>Genome sequences and population genomics provide insights into the demographic history, inbreeding, and mutation load of two 'living fossil' tree species of Dipteronia.</title>
        <authorList>
            <person name="Feng Y."/>
            <person name="Comes H.P."/>
            <person name="Chen J."/>
            <person name="Zhu S."/>
            <person name="Lu R."/>
            <person name="Zhang X."/>
            <person name="Li P."/>
            <person name="Qiu J."/>
            <person name="Olsen K.M."/>
            <person name="Qiu Y."/>
        </authorList>
    </citation>
    <scope>NUCLEOTIDE SEQUENCE</scope>
    <source>
        <strain evidence="2">KIB01</strain>
    </source>
</reference>
<name>A0AAD9X5N3_9ROSI</name>
<protein>
    <recommendedName>
        <fullName evidence="1">RNase H type-1 domain-containing protein</fullName>
    </recommendedName>
</protein>
<keyword evidence="3" id="KW-1185">Reference proteome</keyword>
<organism evidence="2 3">
    <name type="scientific">Dipteronia dyeriana</name>
    <dbReference type="NCBI Taxonomy" id="168575"/>
    <lineage>
        <taxon>Eukaryota</taxon>
        <taxon>Viridiplantae</taxon>
        <taxon>Streptophyta</taxon>
        <taxon>Embryophyta</taxon>
        <taxon>Tracheophyta</taxon>
        <taxon>Spermatophyta</taxon>
        <taxon>Magnoliopsida</taxon>
        <taxon>eudicotyledons</taxon>
        <taxon>Gunneridae</taxon>
        <taxon>Pentapetalae</taxon>
        <taxon>rosids</taxon>
        <taxon>malvids</taxon>
        <taxon>Sapindales</taxon>
        <taxon>Sapindaceae</taxon>
        <taxon>Hippocastanoideae</taxon>
        <taxon>Acereae</taxon>
        <taxon>Dipteronia</taxon>
    </lineage>
</organism>
<dbReference type="InterPro" id="IPR053151">
    <property type="entry name" value="RNase_H-like"/>
</dbReference>
<dbReference type="InterPro" id="IPR036397">
    <property type="entry name" value="RNaseH_sf"/>
</dbReference>
<dbReference type="PANTHER" id="PTHR47723:SF22">
    <property type="entry name" value="RNASE H TYPE-1 DOMAIN-CONTAINING PROTEIN"/>
    <property type="match status" value="1"/>
</dbReference>
<dbReference type="AlphaFoldDB" id="A0AAD9X5N3"/>
<proteinExistence type="predicted"/>
<dbReference type="InterPro" id="IPR012337">
    <property type="entry name" value="RNaseH-like_sf"/>
</dbReference>
<gene>
    <name evidence="2" type="ORF">Ddye_013166</name>
</gene>
<dbReference type="Proteomes" id="UP001280121">
    <property type="component" value="Unassembled WGS sequence"/>
</dbReference>
<dbReference type="CDD" id="cd06222">
    <property type="entry name" value="RNase_H_like"/>
    <property type="match status" value="1"/>
</dbReference>
<dbReference type="SUPFAM" id="SSF53098">
    <property type="entry name" value="Ribonuclease H-like"/>
    <property type="match status" value="1"/>
</dbReference>
<dbReference type="GO" id="GO:0004523">
    <property type="term" value="F:RNA-DNA hybrid ribonuclease activity"/>
    <property type="evidence" value="ECO:0007669"/>
    <property type="project" value="InterPro"/>
</dbReference>
<dbReference type="Gene3D" id="3.30.420.10">
    <property type="entry name" value="Ribonuclease H-like superfamily/Ribonuclease H"/>
    <property type="match status" value="1"/>
</dbReference>
<dbReference type="InterPro" id="IPR002156">
    <property type="entry name" value="RNaseH_domain"/>
</dbReference>
<comment type="caution">
    <text evidence="2">The sequence shown here is derived from an EMBL/GenBank/DDBJ whole genome shotgun (WGS) entry which is preliminary data.</text>
</comment>
<dbReference type="PANTHER" id="PTHR47723">
    <property type="entry name" value="OS05G0353850 PROTEIN"/>
    <property type="match status" value="1"/>
</dbReference>
<accession>A0AAD9X5N3</accession>
<evidence type="ECO:0000313" key="2">
    <source>
        <dbReference type="EMBL" id="KAK2653310.1"/>
    </source>
</evidence>
<evidence type="ECO:0000259" key="1">
    <source>
        <dbReference type="Pfam" id="PF13456"/>
    </source>
</evidence>
<dbReference type="GO" id="GO:0003676">
    <property type="term" value="F:nucleic acid binding"/>
    <property type="evidence" value="ECO:0007669"/>
    <property type="project" value="InterPro"/>
</dbReference>
<dbReference type="EMBL" id="JANJYI010000004">
    <property type="protein sequence ID" value="KAK2653310.1"/>
    <property type="molecule type" value="Genomic_DNA"/>
</dbReference>
<feature type="domain" description="RNase H type-1" evidence="1">
    <location>
        <begin position="10"/>
        <end position="121"/>
    </location>
</feature>
<sequence length="135" mass="14629">MWNDPTRGMPGPAGIGGILRNLSGKFLCLFSFIVGMQDSNTAELLVIQKAYDLCASSSLLIDTVSDSMITVSWVNNSECYGSLQNINIFYNNRGCLQQLKGLSVIFNSRIANSLADSLAKSGSNGSEDRLEWLAP</sequence>